<evidence type="ECO:0000313" key="3">
    <source>
        <dbReference type="Proteomes" id="UP000600214"/>
    </source>
</evidence>
<dbReference type="Gene3D" id="2.60.40.10">
    <property type="entry name" value="Immunoglobulins"/>
    <property type="match status" value="1"/>
</dbReference>
<dbReference type="Proteomes" id="UP000600214">
    <property type="component" value="Unassembled WGS sequence"/>
</dbReference>
<proteinExistence type="predicted"/>
<protein>
    <recommendedName>
        <fullName evidence="4">Two component regulator three Y domain-containing protein</fullName>
    </recommendedName>
</protein>
<dbReference type="InterPro" id="IPR013783">
    <property type="entry name" value="Ig-like_fold"/>
</dbReference>
<accession>A0ABQ1YCR2</accession>
<reference evidence="3" key="1">
    <citation type="journal article" date="2019" name="Int. J. Syst. Evol. Microbiol.">
        <title>The Global Catalogue of Microorganisms (GCM) 10K type strain sequencing project: providing services to taxonomists for standard genome sequencing and annotation.</title>
        <authorList>
            <consortium name="The Broad Institute Genomics Platform"/>
            <consortium name="The Broad Institute Genome Sequencing Center for Infectious Disease"/>
            <person name="Wu L."/>
            <person name="Ma J."/>
        </authorList>
    </citation>
    <scope>NUCLEOTIDE SEQUENCE [LARGE SCALE GENOMIC DNA]</scope>
    <source>
        <strain evidence="3">CGMCC 1.15288</strain>
    </source>
</reference>
<organism evidence="2 3">
    <name type="scientific">Dyadobacter endophyticus</name>
    <dbReference type="NCBI Taxonomy" id="1749036"/>
    <lineage>
        <taxon>Bacteria</taxon>
        <taxon>Pseudomonadati</taxon>
        <taxon>Bacteroidota</taxon>
        <taxon>Cytophagia</taxon>
        <taxon>Cytophagales</taxon>
        <taxon>Spirosomataceae</taxon>
        <taxon>Dyadobacter</taxon>
    </lineage>
</organism>
<name>A0ABQ1YCR2_9BACT</name>
<feature type="transmembrane region" description="Helical" evidence="1">
    <location>
        <begin position="681"/>
        <end position="699"/>
    </location>
</feature>
<evidence type="ECO:0008006" key="4">
    <source>
        <dbReference type="Google" id="ProtNLM"/>
    </source>
</evidence>
<comment type="caution">
    <text evidence="2">The sequence shown here is derived from an EMBL/GenBank/DDBJ whole genome shotgun (WGS) entry which is preliminary data.</text>
</comment>
<keyword evidence="1" id="KW-0812">Transmembrane</keyword>
<evidence type="ECO:0000313" key="2">
    <source>
        <dbReference type="EMBL" id="GGH21207.1"/>
    </source>
</evidence>
<keyword evidence="1" id="KW-1133">Transmembrane helix</keyword>
<dbReference type="Gene3D" id="2.130.10.10">
    <property type="entry name" value="YVTN repeat-like/Quinoprotein amine dehydrogenase"/>
    <property type="match status" value="1"/>
</dbReference>
<dbReference type="SUPFAM" id="SSF63829">
    <property type="entry name" value="Calcium-dependent phosphotriesterase"/>
    <property type="match status" value="1"/>
</dbReference>
<evidence type="ECO:0000256" key="1">
    <source>
        <dbReference type="SAM" id="Phobius"/>
    </source>
</evidence>
<dbReference type="InterPro" id="IPR015943">
    <property type="entry name" value="WD40/YVTN_repeat-like_dom_sf"/>
</dbReference>
<gene>
    <name evidence="2" type="ORF">GCM10007423_02160</name>
</gene>
<keyword evidence="3" id="KW-1185">Reference proteome</keyword>
<sequence>MNYDNLGNSFAARSIYGFNLDPQSRKGSVLAMTSNQVWVRIVDGKAAIDSTLRGYPLRRSANVSKARDLHLIESLPDLNEAAVTHYRHGIAAVYPLPAGRHFVYDEQNICYYVNNKVAQLLPFPGRSFFRFFRLGENLYYLDEKLKPTRFAGTGDNNGPEETILTGPLLADANYNLTGQYQIFWNNCSNQTFISTGSRLYELRPSKDGSLVSTLILEGFDFRGKDIKTVFLQSETGRLFFGSQLNGLYILSKKPFRTLVDPSAQSNNVYYGQALIEHNKIATLTGTAFSLDSRSLGAITPLTLIKKHVQWDQYSIIRDRAGTIWSKRRETLFRFNGDGKRILSSWKVPDEIKQLYQSPNGGIWIGTNSLGLYYLDPDKIGAQPHFFAGRQLSNISWMQQQGNEIMWIGTGKGLYKIHLPSKKLSQIKGFFDMYIRSLYIPDNHDEIWVTTYSNGVFLLKNGKLTRFPLDKEQYLSSAHCIIEDSSGYFWITTNKGLFQSRRTDLLSYATKPFDLYYHYYSKIAGFNTNEFNGGCQPCGLKAYGGLISFPSINGLVWFIPERVRPELPNGQMFIDNPDIHDSSFVINSGKILVKSGVPQIILKVSTPYFGEPYNLRISYRIFKGDEPLFEWQPLQENRSISVPFSGGGKYKLVVRKLGGFGVRNYYTMHLDISVSQRYYETWLFKAFVVTLVLLLFYVIMK</sequence>
<dbReference type="EMBL" id="BMIA01000001">
    <property type="protein sequence ID" value="GGH21207.1"/>
    <property type="molecule type" value="Genomic_DNA"/>
</dbReference>
<keyword evidence="1" id="KW-0472">Membrane</keyword>